<gene>
    <name evidence="2" type="ORF">B0H17DRAFT_1075552</name>
</gene>
<dbReference type="SUPFAM" id="SSF81301">
    <property type="entry name" value="Nucleotidyltransferase"/>
    <property type="match status" value="1"/>
</dbReference>
<sequence>MPAPEIPSLLKAFQMPTQVHSVHLVGSRLWGTHSERSDFDLLIVVADPVASRAEFQKSQHKGNYDATIITETSFRDHVKSGSLIETLCCLIPVSEECVLVGGDDTRRGLIEKAHLETMRIWADHRAEKDREKAMKFWAKGGEMRERGWKILQHMIAAECILLGLKTIAEEDSTDLRDFRLTQAMLQRLIAAGRQDGDRAWVALDWVDVEEAHAARIQSVGTAGIRLTEN</sequence>
<dbReference type="InterPro" id="IPR043519">
    <property type="entry name" value="NT_sf"/>
</dbReference>
<organism evidence="2 3">
    <name type="scientific">Mycena rosella</name>
    <name type="common">Pink bonnet</name>
    <name type="synonym">Agaricus rosellus</name>
    <dbReference type="NCBI Taxonomy" id="1033263"/>
    <lineage>
        <taxon>Eukaryota</taxon>
        <taxon>Fungi</taxon>
        <taxon>Dikarya</taxon>
        <taxon>Basidiomycota</taxon>
        <taxon>Agaricomycotina</taxon>
        <taxon>Agaricomycetes</taxon>
        <taxon>Agaricomycetidae</taxon>
        <taxon>Agaricales</taxon>
        <taxon>Marasmiineae</taxon>
        <taxon>Mycenaceae</taxon>
        <taxon>Mycena</taxon>
    </lineage>
</organism>
<keyword evidence="3" id="KW-1185">Reference proteome</keyword>
<evidence type="ECO:0000259" key="1">
    <source>
        <dbReference type="Pfam" id="PF01909"/>
    </source>
</evidence>
<evidence type="ECO:0000313" key="3">
    <source>
        <dbReference type="Proteomes" id="UP001221757"/>
    </source>
</evidence>
<dbReference type="CDD" id="cd05403">
    <property type="entry name" value="NT_KNTase_like"/>
    <property type="match status" value="1"/>
</dbReference>
<evidence type="ECO:0000313" key="2">
    <source>
        <dbReference type="EMBL" id="KAJ7681746.1"/>
    </source>
</evidence>
<dbReference type="EMBL" id="JARKIE010000114">
    <property type="protein sequence ID" value="KAJ7681746.1"/>
    <property type="molecule type" value="Genomic_DNA"/>
</dbReference>
<dbReference type="GO" id="GO:0016779">
    <property type="term" value="F:nucleotidyltransferase activity"/>
    <property type="evidence" value="ECO:0007669"/>
    <property type="project" value="InterPro"/>
</dbReference>
<protein>
    <recommendedName>
        <fullName evidence="1">Polymerase nucleotidyl transferase domain-containing protein</fullName>
    </recommendedName>
</protein>
<dbReference type="InterPro" id="IPR002934">
    <property type="entry name" value="Polymerase_NTP_transf_dom"/>
</dbReference>
<proteinExistence type="predicted"/>
<dbReference type="AlphaFoldDB" id="A0AAD7DAB6"/>
<dbReference type="Pfam" id="PF01909">
    <property type="entry name" value="NTP_transf_2"/>
    <property type="match status" value="1"/>
</dbReference>
<accession>A0AAD7DAB6</accession>
<feature type="domain" description="Polymerase nucleotidyl transferase" evidence="1">
    <location>
        <begin position="9"/>
        <end position="57"/>
    </location>
</feature>
<reference evidence="2" key="1">
    <citation type="submission" date="2023-03" db="EMBL/GenBank/DDBJ databases">
        <title>Massive genome expansion in bonnet fungi (Mycena s.s.) driven by repeated elements and novel gene families across ecological guilds.</title>
        <authorList>
            <consortium name="Lawrence Berkeley National Laboratory"/>
            <person name="Harder C.B."/>
            <person name="Miyauchi S."/>
            <person name="Viragh M."/>
            <person name="Kuo A."/>
            <person name="Thoen E."/>
            <person name="Andreopoulos B."/>
            <person name="Lu D."/>
            <person name="Skrede I."/>
            <person name="Drula E."/>
            <person name="Henrissat B."/>
            <person name="Morin E."/>
            <person name="Kohler A."/>
            <person name="Barry K."/>
            <person name="LaButti K."/>
            <person name="Morin E."/>
            <person name="Salamov A."/>
            <person name="Lipzen A."/>
            <person name="Mereny Z."/>
            <person name="Hegedus B."/>
            <person name="Baldrian P."/>
            <person name="Stursova M."/>
            <person name="Weitz H."/>
            <person name="Taylor A."/>
            <person name="Grigoriev I.V."/>
            <person name="Nagy L.G."/>
            <person name="Martin F."/>
            <person name="Kauserud H."/>
        </authorList>
    </citation>
    <scope>NUCLEOTIDE SEQUENCE</scope>
    <source>
        <strain evidence="2">CBHHK067</strain>
    </source>
</reference>
<dbReference type="Gene3D" id="3.30.460.10">
    <property type="entry name" value="Beta Polymerase, domain 2"/>
    <property type="match status" value="1"/>
</dbReference>
<dbReference type="Proteomes" id="UP001221757">
    <property type="component" value="Unassembled WGS sequence"/>
</dbReference>
<name>A0AAD7DAB6_MYCRO</name>
<comment type="caution">
    <text evidence="2">The sequence shown here is derived from an EMBL/GenBank/DDBJ whole genome shotgun (WGS) entry which is preliminary data.</text>
</comment>